<dbReference type="RefSeq" id="XP_022238327.1">
    <property type="nucleotide sequence ID" value="XM_022382619.1"/>
</dbReference>
<dbReference type="RefSeq" id="XP_022238329.1">
    <property type="nucleotide sequence ID" value="XM_022382621.1"/>
</dbReference>
<evidence type="ECO:0000313" key="6">
    <source>
        <dbReference type="RefSeq" id="XP_022238323.1"/>
    </source>
</evidence>
<feature type="coiled-coil region" evidence="1">
    <location>
        <begin position="87"/>
        <end position="121"/>
    </location>
</feature>
<dbReference type="SUPFAM" id="SSF52047">
    <property type="entry name" value="RNI-like"/>
    <property type="match status" value="1"/>
</dbReference>
<dbReference type="PANTHER" id="PTHR15739">
    <property type="entry name" value="ZINC FINGER PROTEIN"/>
    <property type="match status" value="1"/>
</dbReference>
<dbReference type="GeneID" id="106456842"/>
<dbReference type="RefSeq" id="XP_022238326.1">
    <property type="nucleotide sequence ID" value="XM_022382618.1"/>
</dbReference>
<dbReference type="InterPro" id="IPR001810">
    <property type="entry name" value="F-box_dom"/>
</dbReference>
<evidence type="ECO:0000313" key="8">
    <source>
        <dbReference type="RefSeq" id="XP_022238326.1"/>
    </source>
</evidence>
<dbReference type="RefSeq" id="XP_022238323.1">
    <property type="nucleotide sequence ID" value="XM_022382615.1"/>
</dbReference>
<keyword evidence="1" id="KW-0175">Coiled coil</keyword>
<dbReference type="PANTHER" id="PTHR15739:SF2">
    <property type="entry name" value="PROTEIN ZNF365"/>
    <property type="match status" value="1"/>
</dbReference>
<feature type="region of interest" description="Disordered" evidence="2">
    <location>
        <begin position="226"/>
        <end position="249"/>
    </location>
</feature>
<name>A0ABM1S3X3_LIMPO</name>
<evidence type="ECO:0000313" key="5">
    <source>
        <dbReference type="RefSeq" id="XP_013771664.1"/>
    </source>
</evidence>
<evidence type="ECO:0000256" key="1">
    <source>
        <dbReference type="SAM" id="Coils"/>
    </source>
</evidence>
<evidence type="ECO:0000313" key="4">
    <source>
        <dbReference type="Proteomes" id="UP000694941"/>
    </source>
</evidence>
<evidence type="ECO:0000313" key="10">
    <source>
        <dbReference type="RefSeq" id="XP_022238328.1"/>
    </source>
</evidence>
<accession>A0ABM1S3X3</accession>
<gene>
    <name evidence="5 6 7 8 9 10 11" type="primary">LOC106456842</name>
</gene>
<dbReference type="InterPro" id="IPR032675">
    <property type="entry name" value="LRR_dom_sf"/>
</dbReference>
<dbReference type="Pfam" id="PF00646">
    <property type="entry name" value="F-box"/>
    <property type="match status" value="1"/>
</dbReference>
<dbReference type="RefSeq" id="XP_013771664.1">
    <property type="nucleotide sequence ID" value="XM_013916210.2"/>
</dbReference>
<dbReference type="Proteomes" id="UP000694941">
    <property type="component" value="Unplaced"/>
</dbReference>
<proteinExistence type="predicted"/>
<evidence type="ECO:0000256" key="2">
    <source>
        <dbReference type="SAM" id="MobiDB-lite"/>
    </source>
</evidence>
<feature type="domain" description="F-box" evidence="3">
    <location>
        <begin position="267"/>
        <end position="300"/>
    </location>
</feature>
<keyword evidence="4" id="KW-1185">Reference proteome</keyword>
<dbReference type="RefSeq" id="XP_022238324.1">
    <property type="nucleotide sequence ID" value="XM_022382616.1"/>
</dbReference>
<protein>
    <submittedName>
        <fullName evidence="5 6">F-box only protein 41-like</fullName>
    </submittedName>
</protein>
<dbReference type="Gene3D" id="1.20.1280.50">
    <property type="match status" value="1"/>
</dbReference>
<dbReference type="RefSeq" id="XP_022238328.1">
    <property type="nucleotide sequence ID" value="XM_022382620.1"/>
</dbReference>
<dbReference type="InterPro" id="IPR052283">
    <property type="entry name" value="GenomicStab_NeuMorph_Reg"/>
</dbReference>
<dbReference type="Gene3D" id="3.80.10.10">
    <property type="entry name" value="Ribonuclease Inhibitor"/>
    <property type="match status" value="1"/>
</dbReference>
<evidence type="ECO:0000313" key="11">
    <source>
        <dbReference type="RefSeq" id="XP_022238329.1"/>
    </source>
</evidence>
<evidence type="ECO:0000259" key="3">
    <source>
        <dbReference type="Pfam" id="PF00646"/>
    </source>
</evidence>
<sequence>MIMNASEEKYRCPKCEKHNRTFKDLCEHVKYEHGLWKFERQEFLHSTLTRPIRQNLLKDFNYSLPLCDTLTGDNCINGSDKWMQNVIQQQILDKQNLSKDLEDLRKENQMLKQQIERHQKDLQKKSYLIEEQSRKLKTVEDYLDEVGKKEALAKEEMFHYVDDLIRRVQVAESECKSLRQLTVSQIKCIQEKSSPKSSTENEILYLTPKESLSLNLHQTSKIKAKNLIPRGNSPDSDSAKGESVTAGISDRQSLKQPLLSSQREESIMKLVFCYLDTNDMLNCRRVCGRWKNWIEIPHYWTQVLLINCLVTPTLMLEMSKFCTVTRMLTLQGVKVREKEGQESDQEYFKSTRGKLEPSFDNLLKAMQNSLTCLSIVACDNSLTERSLWQASCCCHYLEKVAYISSMYPASPEVLWSLGSGCRLLRCLIIPPYYPSHSKQILNNRCLLTIGRSWPNLQLLCIGGTEIDIRGLVTVAKHCQQLAVLELDHAGELQEDSVKEMCRVGLKKLEDLYLTHTLVTAAALLHIHENCSTLKKIKILTASSDYSIHSTSVQEYNKKLEELKALKKQSRFRTLLYITEW</sequence>
<evidence type="ECO:0000313" key="9">
    <source>
        <dbReference type="RefSeq" id="XP_022238327.1"/>
    </source>
</evidence>
<evidence type="ECO:0000313" key="7">
    <source>
        <dbReference type="RefSeq" id="XP_022238324.1"/>
    </source>
</evidence>
<organism evidence="4 10">
    <name type="scientific">Limulus polyphemus</name>
    <name type="common">Atlantic horseshoe crab</name>
    <dbReference type="NCBI Taxonomy" id="6850"/>
    <lineage>
        <taxon>Eukaryota</taxon>
        <taxon>Metazoa</taxon>
        <taxon>Ecdysozoa</taxon>
        <taxon>Arthropoda</taxon>
        <taxon>Chelicerata</taxon>
        <taxon>Merostomata</taxon>
        <taxon>Xiphosura</taxon>
        <taxon>Limulidae</taxon>
        <taxon>Limulus</taxon>
    </lineage>
</organism>
<reference evidence="5 6" key="1">
    <citation type="submission" date="2025-05" db="UniProtKB">
        <authorList>
            <consortium name="RefSeq"/>
        </authorList>
    </citation>
    <scope>IDENTIFICATION</scope>
    <source>
        <tissue evidence="5 6">Muscle</tissue>
    </source>
</reference>
<dbReference type="InterPro" id="IPR036047">
    <property type="entry name" value="F-box-like_dom_sf"/>
</dbReference>
<dbReference type="SUPFAM" id="SSF81383">
    <property type="entry name" value="F-box domain"/>
    <property type="match status" value="1"/>
</dbReference>